<dbReference type="InterPro" id="IPR050493">
    <property type="entry name" value="FAD-dep_Monooxygenase_BioMet"/>
</dbReference>
<name>A0A1V0TTF4_9ACTN</name>
<evidence type="ECO:0000313" key="5">
    <source>
        <dbReference type="Proteomes" id="UP000192726"/>
    </source>
</evidence>
<dbReference type="SUPFAM" id="SSF51905">
    <property type="entry name" value="FAD/NAD(P)-binding domain"/>
    <property type="match status" value="1"/>
</dbReference>
<dbReference type="InterPro" id="IPR036188">
    <property type="entry name" value="FAD/NAD-bd_sf"/>
</dbReference>
<evidence type="ECO:0000313" key="4">
    <source>
        <dbReference type="EMBL" id="ARF56245.1"/>
    </source>
</evidence>
<evidence type="ECO:0000256" key="2">
    <source>
        <dbReference type="ARBA" id="ARBA00023033"/>
    </source>
</evidence>
<feature type="domain" description="FAD-binding" evidence="3">
    <location>
        <begin position="14"/>
        <end position="174"/>
    </location>
</feature>
<keyword evidence="5" id="KW-1185">Reference proteome</keyword>
<dbReference type="PANTHER" id="PTHR13789">
    <property type="entry name" value="MONOOXYGENASE"/>
    <property type="match status" value="1"/>
</dbReference>
<proteinExistence type="predicted"/>
<accession>A0A1V0TTF4</accession>
<dbReference type="Gene3D" id="3.50.50.60">
    <property type="entry name" value="FAD/NAD(P)-binding domain"/>
    <property type="match status" value="1"/>
</dbReference>
<dbReference type="Pfam" id="PF01494">
    <property type="entry name" value="FAD_binding_3"/>
    <property type="match status" value="2"/>
</dbReference>
<dbReference type="EMBL" id="CP020569">
    <property type="protein sequence ID" value="ARF56245.1"/>
    <property type="molecule type" value="Genomic_DNA"/>
</dbReference>
<dbReference type="KEGG" id="sgv:B1H19_20510"/>
<dbReference type="STRING" id="553510.B1H19_20510"/>
<dbReference type="PRINTS" id="PR00420">
    <property type="entry name" value="RNGMNOXGNASE"/>
</dbReference>
<dbReference type="Proteomes" id="UP000192726">
    <property type="component" value="Chromosome"/>
</dbReference>
<dbReference type="GO" id="GO:0004497">
    <property type="term" value="F:monooxygenase activity"/>
    <property type="evidence" value="ECO:0007669"/>
    <property type="project" value="UniProtKB-KW"/>
</dbReference>
<sequence length="406" mass="42301">MNDNGGHGSGVRTALVIGGGVAGPVMALALRKAGIEATVYEAYPTAADGVGAWLGLAPNGQAALATVGADAAVRAIGQPVPGMVMTDGAGNRFAGFGGFPELPATLTLPRDRLFRALTDHAVAAGIRFAYGKRLVTAEETADGVTAHFADNTSATADILIGADGIRSTVRTVIDPHAPTPEYGGVLSFGGHATVGGEAGAEPGAMYFAFGRAFMGYWRGPDGRMIWFAGLPADTPPTPADLARIPHAEWLSRLRELYAGHVPGERLLRHTGPDELMAVGPMERMPSVPHWHRGRMVLVGDSVHAPSSSSGQGASLAIESAVELARCLRDLPTPTEAFAAYEALRRPRVEAIGRNAAAVNKVKAGKTDAPVPAFPAPEDMLRPLHFHRIAWEERVNVGASGAVSIPT</sequence>
<evidence type="ECO:0000256" key="1">
    <source>
        <dbReference type="ARBA" id="ARBA00023002"/>
    </source>
</evidence>
<dbReference type="RefSeq" id="WP_083106095.1">
    <property type="nucleotide sequence ID" value="NZ_CP020569.1"/>
</dbReference>
<dbReference type="PANTHER" id="PTHR13789:SF309">
    <property type="entry name" value="PUTATIVE (AFU_ORTHOLOGUE AFUA_6G14510)-RELATED"/>
    <property type="match status" value="1"/>
</dbReference>
<dbReference type="GO" id="GO:0071949">
    <property type="term" value="F:FAD binding"/>
    <property type="evidence" value="ECO:0007669"/>
    <property type="project" value="InterPro"/>
</dbReference>
<protein>
    <submittedName>
        <fullName evidence="4">Monooxygenase</fullName>
    </submittedName>
</protein>
<dbReference type="AlphaFoldDB" id="A0A1V0TTF4"/>
<reference evidence="4 5" key="1">
    <citation type="submission" date="2017-04" db="EMBL/GenBank/DDBJ databases">
        <title>Complete Genome Sequence of Streptomyces gilvosporeus F607, a Capable Producer of Natamycin.</title>
        <authorList>
            <person name="Zong G."/>
            <person name="Zhong C."/>
            <person name="Fu J."/>
            <person name="Qin R."/>
            <person name="Cao G."/>
        </authorList>
    </citation>
    <scope>NUCLEOTIDE SEQUENCE [LARGE SCALE GENOMIC DNA]</scope>
    <source>
        <strain evidence="4 5">F607</strain>
    </source>
</reference>
<gene>
    <name evidence="4" type="ORF">B1H19_20510</name>
</gene>
<keyword evidence="2 4" id="KW-0503">Monooxygenase</keyword>
<organism evidence="4 5">
    <name type="scientific">Streptomyces gilvosporeus</name>
    <dbReference type="NCBI Taxonomy" id="553510"/>
    <lineage>
        <taxon>Bacteria</taxon>
        <taxon>Bacillati</taxon>
        <taxon>Actinomycetota</taxon>
        <taxon>Actinomycetes</taxon>
        <taxon>Kitasatosporales</taxon>
        <taxon>Streptomycetaceae</taxon>
        <taxon>Streptomyces</taxon>
    </lineage>
</organism>
<feature type="domain" description="FAD-binding" evidence="3">
    <location>
        <begin position="288"/>
        <end position="354"/>
    </location>
</feature>
<dbReference type="InterPro" id="IPR002938">
    <property type="entry name" value="FAD-bd"/>
</dbReference>
<evidence type="ECO:0000259" key="3">
    <source>
        <dbReference type="Pfam" id="PF01494"/>
    </source>
</evidence>
<dbReference type="OrthoDB" id="9782160at2"/>
<keyword evidence="1" id="KW-0560">Oxidoreductase</keyword>